<keyword evidence="5" id="KW-0732">Signal</keyword>
<reference evidence="7 8" key="1">
    <citation type="submission" date="2025-04" db="UniProtKB">
        <authorList>
            <consortium name="RefSeq"/>
        </authorList>
    </citation>
    <scope>IDENTIFICATION</scope>
    <source>
        <tissue evidence="7 8">Whole insect</tissue>
    </source>
</reference>
<dbReference type="CDD" id="cd00172">
    <property type="entry name" value="serpin"/>
    <property type="match status" value="1"/>
</dbReference>
<evidence type="ECO:0000256" key="1">
    <source>
        <dbReference type="ARBA" id="ARBA00009500"/>
    </source>
</evidence>
<gene>
    <name evidence="7 8 9" type="primary">LOC114340772</name>
</gene>
<sequence length="460" mass="52422">MKILAALVLLCTLNYHSSFASDDGFKGIISPTNQKMYGQALEAIFTMGFRLQDILNMSTEQNLVVSPLSTAAIIGQLMIGADGEFREELHELLGLPPSLASFNVTHFSKERNESQILPYATFHLQLAILIKNLRQRKPGEEFVLNVANAMFYNSDIDLRTVFTSSLNKMYDTDITPLDFSKDTTRIINQWAADRTNGLIKSFLTSPPPRNTASMFLNSIYFYADWETPFSDSLNHMDTFTVSPTHNVSVLYMVGKMEDVPYIETKNYKLVCLPYKNRELGMYVFLPSIHHEHKYDIKKFFASLDPKEVVHSLLNMKNKSVDVKMPKLHLTNTISLLKPLQKYATYKKIQDNKTHLRQGNILDNLVNQLRQYQNFTDPKYTDIYLDNAARGVNLQVSDIYQQTIFSVNEKGTEAASVTAGTTFYEGGSKSLFLGRPFSFFIRHEETQAAIYWGTISNPDKH</sequence>
<dbReference type="SUPFAM" id="SSF56574">
    <property type="entry name" value="Serpins"/>
    <property type="match status" value="1"/>
</dbReference>
<dbReference type="RefSeq" id="XP_028147339.1">
    <property type="nucleotide sequence ID" value="XM_028291538.1"/>
</dbReference>
<feature type="chain" id="PRO_5044651021" evidence="5">
    <location>
        <begin position="21"/>
        <end position="460"/>
    </location>
</feature>
<evidence type="ECO:0000256" key="2">
    <source>
        <dbReference type="ARBA" id="ARBA00022690"/>
    </source>
</evidence>
<evidence type="ECO:0000313" key="8">
    <source>
        <dbReference type="RefSeq" id="XP_028147340.1"/>
    </source>
</evidence>
<evidence type="ECO:0000256" key="3">
    <source>
        <dbReference type="ARBA" id="ARBA00022900"/>
    </source>
</evidence>
<dbReference type="InterPro" id="IPR036186">
    <property type="entry name" value="Serpin_sf"/>
</dbReference>
<dbReference type="PANTHER" id="PTHR11461">
    <property type="entry name" value="SERINE PROTEASE INHIBITOR, SERPIN"/>
    <property type="match status" value="1"/>
</dbReference>
<dbReference type="Pfam" id="PF00079">
    <property type="entry name" value="Serpin"/>
    <property type="match status" value="1"/>
</dbReference>
<dbReference type="RefSeq" id="XP_028147340.1">
    <property type="nucleotide sequence ID" value="XM_028291539.1"/>
</dbReference>
<dbReference type="InterPro" id="IPR000215">
    <property type="entry name" value="Serpin_fam"/>
</dbReference>
<name>A0A6P7GD34_DIAVI</name>
<proteinExistence type="inferred from homology"/>
<evidence type="ECO:0000256" key="4">
    <source>
        <dbReference type="RuleBase" id="RU000411"/>
    </source>
</evidence>
<evidence type="ECO:0000259" key="6">
    <source>
        <dbReference type="SMART" id="SM00093"/>
    </source>
</evidence>
<dbReference type="GO" id="GO:0005615">
    <property type="term" value="C:extracellular space"/>
    <property type="evidence" value="ECO:0007669"/>
    <property type="project" value="InterPro"/>
</dbReference>
<feature type="signal peptide" evidence="5">
    <location>
        <begin position="1"/>
        <end position="20"/>
    </location>
</feature>
<evidence type="ECO:0000256" key="5">
    <source>
        <dbReference type="SAM" id="SignalP"/>
    </source>
</evidence>
<dbReference type="InterPro" id="IPR042178">
    <property type="entry name" value="Serpin_sf_1"/>
</dbReference>
<dbReference type="Gene3D" id="3.30.497.10">
    <property type="entry name" value="Antithrombin, subunit I, domain 2"/>
    <property type="match status" value="1"/>
</dbReference>
<protein>
    <submittedName>
        <fullName evidence="7 8">Serine protease inhibitor 42Dd-like</fullName>
    </submittedName>
</protein>
<dbReference type="InterPro" id="IPR042185">
    <property type="entry name" value="Serpin_sf_2"/>
</dbReference>
<comment type="similarity">
    <text evidence="1 4">Belongs to the serpin family.</text>
</comment>
<dbReference type="Gene3D" id="2.30.39.10">
    <property type="entry name" value="Alpha-1-antitrypsin, domain 1"/>
    <property type="match status" value="1"/>
</dbReference>
<dbReference type="RefSeq" id="XP_028147342.1">
    <property type="nucleotide sequence ID" value="XM_028291541.1"/>
</dbReference>
<feature type="domain" description="Serpin" evidence="6">
    <location>
        <begin position="49"/>
        <end position="457"/>
    </location>
</feature>
<dbReference type="SMART" id="SM00093">
    <property type="entry name" value="SERPIN"/>
    <property type="match status" value="1"/>
</dbReference>
<organism evidence="7">
    <name type="scientific">Diabrotica virgifera virgifera</name>
    <name type="common">western corn rootworm</name>
    <dbReference type="NCBI Taxonomy" id="50390"/>
    <lineage>
        <taxon>Eukaryota</taxon>
        <taxon>Metazoa</taxon>
        <taxon>Ecdysozoa</taxon>
        <taxon>Arthropoda</taxon>
        <taxon>Hexapoda</taxon>
        <taxon>Insecta</taxon>
        <taxon>Pterygota</taxon>
        <taxon>Neoptera</taxon>
        <taxon>Endopterygota</taxon>
        <taxon>Coleoptera</taxon>
        <taxon>Polyphaga</taxon>
        <taxon>Cucujiformia</taxon>
        <taxon>Chrysomeloidea</taxon>
        <taxon>Chrysomelidae</taxon>
        <taxon>Galerucinae</taxon>
        <taxon>Diabroticina</taxon>
        <taxon>Diabroticites</taxon>
        <taxon>Diabrotica</taxon>
    </lineage>
</organism>
<keyword evidence="3 7" id="KW-0722">Serine protease inhibitor</keyword>
<accession>A0A6P7GD34</accession>
<evidence type="ECO:0000313" key="7">
    <source>
        <dbReference type="RefSeq" id="XP_028147339.1"/>
    </source>
</evidence>
<dbReference type="InterPro" id="IPR023796">
    <property type="entry name" value="Serpin_dom"/>
</dbReference>
<dbReference type="GO" id="GO:0004867">
    <property type="term" value="F:serine-type endopeptidase inhibitor activity"/>
    <property type="evidence" value="ECO:0007669"/>
    <property type="project" value="UniProtKB-KW"/>
</dbReference>
<keyword evidence="2 7" id="KW-0646">Protease inhibitor</keyword>
<dbReference type="PANTHER" id="PTHR11461:SF211">
    <property type="entry name" value="GH10112P-RELATED"/>
    <property type="match status" value="1"/>
</dbReference>
<evidence type="ECO:0000313" key="9">
    <source>
        <dbReference type="RefSeq" id="XP_028147342.1"/>
    </source>
</evidence>
<dbReference type="AlphaFoldDB" id="A0A6P7GD34"/>